<dbReference type="PANTHER" id="PTHR33446:SF2">
    <property type="entry name" value="PROTEIN TONB"/>
    <property type="match status" value="1"/>
</dbReference>
<dbReference type="GO" id="GO:0030288">
    <property type="term" value="C:outer membrane-bounded periplasmic space"/>
    <property type="evidence" value="ECO:0007669"/>
    <property type="project" value="InterPro"/>
</dbReference>
<keyword evidence="6 10" id="KW-0812">Transmembrane</keyword>
<dbReference type="EMBL" id="NFJX01000025">
    <property type="protein sequence ID" value="OUP14973.1"/>
    <property type="molecule type" value="Genomic_DNA"/>
</dbReference>
<dbReference type="GO" id="GO:0015031">
    <property type="term" value="P:protein transport"/>
    <property type="evidence" value="ECO:0007669"/>
    <property type="project" value="UniProtKB-KW"/>
</dbReference>
<evidence type="ECO:0000313" key="26">
    <source>
        <dbReference type="Proteomes" id="UP000441358"/>
    </source>
</evidence>
<organism evidence="12 22">
    <name type="scientific">Parabacteroides distasonis</name>
    <dbReference type="NCBI Taxonomy" id="823"/>
    <lineage>
        <taxon>Bacteria</taxon>
        <taxon>Pseudomonadati</taxon>
        <taxon>Bacteroidota</taxon>
        <taxon>Bacteroidia</taxon>
        <taxon>Bacteroidales</taxon>
        <taxon>Tannerellaceae</taxon>
        <taxon>Parabacteroides</taxon>
    </lineage>
</organism>
<evidence type="ECO:0000313" key="19">
    <source>
        <dbReference type="EMBL" id="OUP14973.1"/>
    </source>
</evidence>
<dbReference type="EMBL" id="WKMY01000002">
    <property type="protein sequence ID" value="MRY92503.1"/>
    <property type="molecule type" value="Genomic_DNA"/>
</dbReference>
<dbReference type="EMBL" id="JAQMPJ010000002">
    <property type="protein sequence ID" value="MDB9004357.1"/>
    <property type="molecule type" value="Genomic_DNA"/>
</dbReference>
<dbReference type="Proteomes" id="UP000461276">
    <property type="component" value="Unassembled WGS sequence"/>
</dbReference>
<reference evidence="20 24" key="4">
    <citation type="submission" date="2018-08" db="EMBL/GenBank/DDBJ databases">
        <title>A genome reference for cultivated species of the human gut microbiota.</title>
        <authorList>
            <person name="Zou Y."/>
            <person name="Xue W."/>
            <person name="Luo G."/>
        </authorList>
    </citation>
    <scope>NUCLEOTIDE SEQUENCE [LARGE SCALE GENOMIC DNA]</scope>
    <source>
        <strain evidence="20 24">AM30-4</strain>
    </source>
</reference>
<dbReference type="EMBL" id="WKMO01000005">
    <property type="protein sequence ID" value="MSB73169.1"/>
    <property type="molecule type" value="Genomic_DNA"/>
</dbReference>
<dbReference type="EMBL" id="CYYK01000003">
    <property type="protein sequence ID" value="CUN76620.1"/>
    <property type="molecule type" value="Genomic_DNA"/>
</dbReference>
<dbReference type="Proteomes" id="UP000284660">
    <property type="component" value="Unassembled WGS sequence"/>
</dbReference>
<dbReference type="PRINTS" id="PR01374">
    <property type="entry name" value="TONBPROTEIN"/>
</dbReference>
<evidence type="ECO:0000313" key="20">
    <source>
        <dbReference type="EMBL" id="RHD75695.1"/>
    </source>
</evidence>
<dbReference type="EMBL" id="CYXP01000005">
    <property type="protein sequence ID" value="CUN19862.1"/>
    <property type="molecule type" value="Genomic_DNA"/>
</dbReference>
<accession>A0A173UXP6</accession>
<dbReference type="InterPro" id="IPR003538">
    <property type="entry name" value="TonB"/>
</dbReference>
<dbReference type="InterPro" id="IPR051045">
    <property type="entry name" value="TonB-dependent_transducer"/>
</dbReference>
<dbReference type="Proteomes" id="UP000095591">
    <property type="component" value="Unassembled WGS sequence"/>
</dbReference>
<dbReference type="PANTHER" id="PTHR33446">
    <property type="entry name" value="PROTEIN TONB-RELATED"/>
    <property type="match status" value="1"/>
</dbReference>
<dbReference type="Proteomes" id="UP000441358">
    <property type="component" value="Unassembled WGS sequence"/>
</dbReference>
<evidence type="ECO:0000313" key="23">
    <source>
        <dbReference type="Proteomes" id="UP000195950"/>
    </source>
</evidence>
<keyword evidence="3" id="KW-0813">Transport</keyword>
<evidence type="ECO:0000256" key="9">
    <source>
        <dbReference type="ARBA" id="ARBA00023136"/>
    </source>
</evidence>
<dbReference type="OrthoDB" id="9814002at2"/>
<evidence type="ECO:0000256" key="3">
    <source>
        <dbReference type="ARBA" id="ARBA00022448"/>
    </source>
</evidence>
<evidence type="ECO:0000313" key="13">
    <source>
        <dbReference type="EMBL" id="CUN76620.1"/>
    </source>
</evidence>
<evidence type="ECO:0000313" key="18">
    <source>
        <dbReference type="EMBL" id="MSB73169.1"/>
    </source>
</evidence>
<keyword evidence="7" id="KW-0653">Protein transport</keyword>
<dbReference type="PROSITE" id="PS52015">
    <property type="entry name" value="TONB_CTD"/>
    <property type="match status" value="1"/>
</dbReference>
<keyword evidence="9 10" id="KW-0472">Membrane</keyword>
<evidence type="ECO:0000256" key="4">
    <source>
        <dbReference type="ARBA" id="ARBA00022475"/>
    </source>
</evidence>
<dbReference type="Pfam" id="PF03544">
    <property type="entry name" value="TonB_C"/>
    <property type="match status" value="1"/>
</dbReference>
<keyword evidence="4" id="KW-1003">Cell membrane</keyword>
<dbReference type="Gene3D" id="3.30.1150.10">
    <property type="match status" value="1"/>
</dbReference>
<reference evidence="14" key="6">
    <citation type="submission" date="2023-01" db="EMBL/GenBank/DDBJ databases">
        <title>Human gut microbiome strain richness.</title>
        <authorList>
            <person name="Chen-Liaw A."/>
        </authorList>
    </citation>
    <scope>NUCLEOTIDE SEQUENCE</scope>
    <source>
        <strain evidence="14">RTP21484st1_E5_RTP21484_190118</strain>
    </source>
</reference>
<dbReference type="Proteomes" id="UP000195950">
    <property type="component" value="Unassembled WGS sequence"/>
</dbReference>
<evidence type="ECO:0000256" key="10">
    <source>
        <dbReference type="SAM" id="Phobius"/>
    </source>
</evidence>
<comment type="subcellular location">
    <subcellularLocation>
        <location evidence="1">Cell inner membrane</location>
        <topology evidence="1">Single-pass membrane protein</topology>
        <orientation evidence="1">Periplasmic side</orientation>
    </subcellularLocation>
</comment>
<keyword evidence="5" id="KW-0997">Cell inner membrane</keyword>
<dbReference type="Proteomes" id="UP000441609">
    <property type="component" value="Unassembled WGS sequence"/>
</dbReference>
<dbReference type="FunFam" id="3.30.1150.10:FF:000002">
    <property type="entry name" value="Energy transducer TonB"/>
    <property type="match status" value="1"/>
</dbReference>
<dbReference type="Proteomes" id="UP001210126">
    <property type="component" value="Unassembled WGS sequence"/>
</dbReference>
<dbReference type="GO" id="GO:0015891">
    <property type="term" value="P:siderophore transport"/>
    <property type="evidence" value="ECO:0007669"/>
    <property type="project" value="InterPro"/>
</dbReference>
<evidence type="ECO:0000313" key="17">
    <source>
        <dbReference type="EMBL" id="MRZ55449.1"/>
    </source>
</evidence>
<feature type="domain" description="TonB C-terminal" evidence="11">
    <location>
        <begin position="140"/>
        <end position="230"/>
    </location>
</feature>
<dbReference type="Proteomes" id="UP000095455">
    <property type="component" value="Unassembled WGS sequence"/>
</dbReference>
<dbReference type="SUPFAM" id="SSF74653">
    <property type="entry name" value="TolA/TonB C-terminal domain"/>
    <property type="match status" value="1"/>
</dbReference>
<reference evidence="25 26" key="5">
    <citation type="journal article" date="2019" name="Nat. Med.">
        <title>A library of human gut bacterial isolates paired with longitudinal multiomics data enables mechanistic microbiome research.</title>
        <authorList>
            <person name="Poyet M."/>
            <person name="Groussin M."/>
            <person name="Gibbons S.M."/>
            <person name="Avila-Pacheco J."/>
            <person name="Jiang X."/>
            <person name="Kearney S.M."/>
            <person name="Perrotta A.R."/>
            <person name="Berdy B."/>
            <person name="Zhao S."/>
            <person name="Lieberman T.D."/>
            <person name="Swanson P.K."/>
            <person name="Smith M."/>
            <person name="Roesemann S."/>
            <person name="Alexander J.E."/>
            <person name="Rich S.A."/>
            <person name="Livny J."/>
            <person name="Vlamakis H."/>
            <person name="Clish C."/>
            <person name="Bullock K."/>
            <person name="Deik A."/>
            <person name="Scott J."/>
            <person name="Pierce K.A."/>
            <person name="Xavier R.J."/>
            <person name="Alm E.J."/>
        </authorList>
    </citation>
    <scope>NUCLEOTIDE SEQUENCE [LARGE SCALE GENOMIC DNA]</scope>
    <source>
        <strain evidence="17 25">BIOML-A2</strain>
        <strain evidence="18 27">BIOML-A20</strain>
        <strain evidence="16 26">BIOML-A32</strain>
        <strain evidence="15 28">BIOML-A9</strain>
    </source>
</reference>
<evidence type="ECO:0000256" key="7">
    <source>
        <dbReference type="ARBA" id="ARBA00022927"/>
    </source>
</evidence>
<dbReference type="GO" id="GO:0031992">
    <property type="term" value="F:energy transducer activity"/>
    <property type="evidence" value="ECO:0007669"/>
    <property type="project" value="InterPro"/>
</dbReference>
<evidence type="ECO:0000256" key="6">
    <source>
        <dbReference type="ARBA" id="ARBA00022692"/>
    </source>
</evidence>
<evidence type="ECO:0000313" key="24">
    <source>
        <dbReference type="Proteomes" id="UP000284660"/>
    </source>
</evidence>
<evidence type="ECO:0000313" key="21">
    <source>
        <dbReference type="Proteomes" id="UP000095455"/>
    </source>
</evidence>
<feature type="transmembrane region" description="Helical" evidence="10">
    <location>
        <begin position="16"/>
        <end position="36"/>
    </location>
</feature>
<dbReference type="NCBIfam" id="TIGR01352">
    <property type="entry name" value="tonB_Cterm"/>
    <property type="match status" value="1"/>
</dbReference>
<evidence type="ECO:0000256" key="5">
    <source>
        <dbReference type="ARBA" id="ARBA00022519"/>
    </source>
</evidence>
<dbReference type="InterPro" id="IPR006260">
    <property type="entry name" value="TonB/TolA_C"/>
</dbReference>
<evidence type="ECO:0000313" key="27">
    <source>
        <dbReference type="Proteomes" id="UP000441609"/>
    </source>
</evidence>
<reference evidence="23" key="2">
    <citation type="submission" date="2017-04" db="EMBL/GenBank/DDBJ databases">
        <title>Function of individual gut microbiota members based on whole genome sequencing of pure cultures obtained from chicken caecum.</title>
        <authorList>
            <person name="Medvecky M."/>
            <person name="Cejkova D."/>
            <person name="Polansky O."/>
            <person name="Karasova D."/>
            <person name="Kubasova T."/>
            <person name="Cizek A."/>
            <person name="Rychlik I."/>
        </authorList>
    </citation>
    <scope>NUCLEOTIDE SEQUENCE [LARGE SCALE GENOMIC DNA]</scope>
    <source>
        <strain evidence="23">An199</strain>
    </source>
</reference>
<dbReference type="GO" id="GO:0098797">
    <property type="term" value="C:plasma membrane protein complex"/>
    <property type="evidence" value="ECO:0007669"/>
    <property type="project" value="TreeGrafter"/>
</dbReference>
<evidence type="ECO:0000259" key="11">
    <source>
        <dbReference type="PROSITE" id="PS52015"/>
    </source>
</evidence>
<dbReference type="EMBL" id="WKMC01000016">
    <property type="protein sequence ID" value="MRZ52193.1"/>
    <property type="molecule type" value="Genomic_DNA"/>
</dbReference>
<dbReference type="AlphaFoldDB" id="A0A173UXP6"/>
<name>A0A173UXP6_PARDI</name>
<dbReference type="EMBL" id="WKNE01000008">
    <property type="protein sequence ID" value="MRZ55449.1"/>
    <property type="molecule type" value="Genomic_DNA"/>
</dbReference>
<comment type="similarity">
    <text evidence="2">Belongs to the TonB family.</text>
</comment>
<evidence type="ECO:0000313" key="28">
    <source>
        <dbReference type="Proteomes" id="UP000461276"/>
    </source>
</evidence>
<dbReference type="GO" id="GO:0055085">
    <property type="term" value="P:transmembrane transport"/>
    <property type="evidence" value="ECO:0007669"/>
    <property type="project" value="InterPro"/>
</dbReference>
<dbReference type="RefSeq" id="WP_005858914.1">
    <property type="nucleotide sequence ID" value="NZ_BQOC01000002.1"/>
</dbReference>
<sequence>MEIKKSPKADLERGKSLSILMGFVVGLAVLFVGFEWSTRDVMVVQASEGVADIIAEEEVEITRPENTPPPPPPPPAPVVTEVLNVVEDDVELEQQDILSSEDNQQEAQTAVYTPPAVVEEEEESAQQIFTVVEEMPKFPGGDAELLKFIAKSIKYPVIAQENGIQGRVICAFVVNRDGSVVDAEVLRGVDPSLDKEALRVIGTMPKWTPGKQRGKPVRVKYTVPITFRLQ</sequence>
<keyword evidence="8 10" id="KW-1133">Transmembrane helix</keyword>
<evidence type="ECO:0000313" key="25">
    <source>
        <dbReference type="Proteomes" id="UP000432516"/>
    </source>
</evidence>
<proteinExistence type="inferred from homology"/>
<evidence type="ECO:0000313" key="14">
    <source>
        <dbReference type="EMBL" id="MDB9004357.1"/>
    </source>
</evidence>
<dbReference type="InterPro" id="IPR037682">
    <property type="entry name" value="TonB_C"/>
</dbReference>
<protein>
    <submittedName>
        <fullName evidence="19">Energy transducer TonB</fullName>
    </submittedName>
    <submittedName>
        <fullName evidence="12">TonB family C-terminal domain</fullName>
    </submittedName>
    <submittedName>
        <fullName evidence="14">TonB family protein</fullName>
    </submittedName>
</protein>
<dbReference type="EMBL" id="QSJN01000004">
    <property type="protein sequence ID" value="RHD75695.1"/>
    <property type="molecule type" value="Genomic_DNA"/>
</dbReference>
<evidence type="ECO:0000313" key="22">
    <source>
        <dbReference type="Proteomes" id="UP000095591"/>
    </source>
</evidence>
<reference evidence="21 22" key="1">
    <citation type="submission" date="2015-09" db="EMBL/GenBank/DDBJ databases">
        <authorList>
            <consortium name="Pathogen Informatics"/>
        </authorList>
    </citation>
    <scope>NUCLEOTIDE SEQUENCE [LARGE SCALE GENOMIC DNA]</scope>
    <source>
        <strain evidence="13 21">2789STDY5608822</strain>
        <strain evidence="12 22">2789STDY5608872</strain>
    </source>
</reference>
<evidence type="ECO:0000313" key="12">
    <source>
        <dbReference type="EMBL" id="CUN19862.1"/>
    </source>
</evidence>
<reference evidence="19" key="3">
    <citation type="journal article" date="2018" name="BMC Genomics">
        <title>Whole genome sequencing and function prediction of 133 gut anaerobes isolated from chicken caecum in pure cultures.</title>
        <authorList>
            <person name="Medvecky M."/>
            <person name="Cejkova D."/>
            <person name="Polansky O."/>
            <person name="Karasova D."/>
            <person name="Kubasova T."/>
            <person name="Cizek A."/>
            <person name="Rychlik I."/>
        </authorList>
    </citation>
    <scope>NUCLEOTIDE SEQUENCE</scope>
    <source>
        <strain evidence="19">An199</strain>
    </source>
</reference>
<evidence type="ECO:0000313" key="15">
    <source>
        <dbReference type="EMBL" id="MRY92503.1"/>
    </source>
</evidence>
<evidence type="ECO:0000256" key="1">
    <source>
        <dbReference type="ARBA" id="ARBA00004383"/>
    </source>
</evidence>
<evidence type="ECO:0000256" key="8">
    <source>
        <dbReference type="ARBA" id="ARBA00022989"/>
    </source>
</evidence>
<gene>
    <name evidence="19" type="ORF">B5F32_19075</name>
    <name evidence="20" type="ORF">DW782_08560</name>
    <name evidence="13" type="ORF">ERS852380_00968</name>
    <name evidence="12" type="ORF">ERS852429_02441</name>
    <name evidence="16" type="ORF">GKD66_18595</name>
    <name evidence="15" type="ORF">GKD67_04475</name>
    <name evidence="17" type="ORF">GKD68_11905</name>
    <name evidence="18" type="ORF">GKD70_07680</name>
    <name evidence="14" type="ORF">PN599_05025</name>
</gene>
<evidence type="ECO:0000313" key="16">
    <source>
        <dbReference type="EMBL" id="MRZ52193.1"/>
    </source>
</evidence>
<evidence type="ECO:0000256" key="2">
    <source>
        <dbReference type="ARBA" id="ARBA00006555"/>
    </source>
</evidence>
<dbReference type="Proteomes" id="UP000432516">
    <property type="component" value="Unassembled WGS sequence"/>
</dbReference>